<evidence type="ECO:0000313" key="2">
    <source>
        <dbReference type="EMBL" id="KAJ6694170.1"/>
    </source>
</evidence>
<feature type="signal peptide" evidence="1">
    <location>
        <begin position="1"/>
        <end position="23"/>
    </location>
</feature>
<dbReference type="PANTHER" id="PTHR33881">
    <property type="entry name" value="NEUROGENIC LOCUS NOTCH-LIKE PROTEIN"/>
    <property type="match status" value="1"/>
</dbReference>
<dbReference type="AlphaFoldDB" id="A0A9Q0SYN0"/>
<dbReference type="OrthoDB" id="1914642at2759"/>
<accession>A0A9Q0SYN0</accession>
<protein>
    <submittedName>
        <fullName evidence="2">Uncharacterized protein</fullName>
    </submittedName>
</protein>
<dbReference type="EMBL" id="JAPFFL010000011">
    <property type="protein sequence ID" value="KAJ6694170.1"/>
    <property type="molecule type" value="Genomic_DNA"/>
</dbReference>
<reference evidence="2" key="2">
    <citation type="journal article" date="2023" name="Int. J. Mol. Sci.">
        <title>De Novo Assembly and Annotation of 11 Diverse Shrub Willow (Salix) Genomes Reveals Novel Gene Organization in Sex-Linked Regions.</title>
        <authorList>
            <person name="Hyden B."/>
            <person name="Feng K."/>
            <person name="Yates T.B."/>
            <person name="Jawdy S."/>
            <person name="Cereghino C."/>
            <person name="Smart L.B."/>
            <person name="Muchero W."/>
        </authorList>
    </citation>
    <scope>NUCLEOTIDE SEQUENCE [LARGE SCALE GENOMIC DNA]</scope>
    <source>
        <tissue evidence="2">Shoot tip</tissue>
    </source>
</reference>
<evidence type="ECO:0000313" key="3">
    <source>
        <dbReference type="Proteomes" id="UP001151529"/>
    </source>
</evidence>
<feature type="chain" id="PRO_5040471540" evidence="1">
    <location>
        <begin position="24"/>
        <end position="210"/>
    </location>
</feature>
<sequence length="210" mass="22888">MAYSKALPFVAVLLVVLPMVAMADLDSNHTASFYEKLCEEVDCGKGKCVVDKSYPWNYKCECQSGWKQALYDNDEDETEFLPCVFPNCTLNYGAGQPAPPPVPQRKFPGTSPPSILAIGCTVEKVNAQKMEHTDTRVHAILVYSNLLNISYYPCYGPATLGSDCNDIIKVANSTSSGNGTTTGSNPASTILPAKFQWMVILLISMLMALK</sequence>
<keyword evidence="1" id="KW-0732">Signal</keyword>
<keyword evidence="3" id="KW-1185">Reference proteome</keyword>
<name>A0A9Q0SYN0_SALVM</name>
<evidence type="ECO:0000256" key="1">
    <source>
        <dbReference type="SAM" id="SignalP"/>
    </source>
</evidence>
<gene>
    <name evidence="2" type="ORF">OIU85_004911</name>
</gene>
<proteinExistence type="predicted"/>
<dbReference type="Proteomes" id="UP001151529">
    <property type="component" value="Chromosome 13"/>
</dbReference>
<reference evidence="2" key="1">
    <citation type="submission" date="2022-11" db="EMBL/GenBank/DDBJ databases">
        <authorList>
            <person name="Hyden B.L."/>
            <person name="Feng K."/>
            <person name="Yates T."/>
            <person name="Jawdy S."/>
            <person name="Smart L.B."/>
            <person name="Muchero W."/>
        </authorList>
    </citation>
    <scope>NUCLEOTIDE SEQUENCE</scope>
    <source>
        <tissue evidence="2">Shoot tip</tissue>
    </source>
</reference>
<comment type="caution">
    <text evidence="2">The sequence shown here is derived from an EMBL/GenBank/DDBJ whole genome shotgun (WGS) entry which is preliminary data.</text>
</comment>
<organism evidence="2 3">
    <name type="scientific">Salix viminalis</name>
    <name type="common">Common osier</name>
    <name type="synonym">Basket willow</name>
    <dbReference type="NCBI Taxonomy" id="40686"/>
    <lineage>
        <taxon>Eukaryota</taxon>
        <taxon>Viridiplantae</taxon>
        <taxon>Streptophyta</taxon>
        <taxon>Embryophyta</taxon>
        <taxon>Tracheophyta</taxon>
        <taxon>Spermatophyta</taxon>
        <taxon>Magnoliopsida</taxon>
        <taxon>eudicotyledons</taxon>
        <taxon>Gunneridae</taxon>
        <taxon>Pentapetalae</taxon>
        <taxon>rosids</taxon>
        <taxon>fabids</taxon>
        <taxon>Malpighiales</taxon>
        <taxon>Salicaceae</taxon>
        <taxon>Saliceae</taxon>
        <taxon>Salix</taxon>
    </lineage>
</organism>
<dbReference type="PANTHER" id="PTHR33881:SF10">
    <property type="entry name" value="SLIT HOMOLOG 2 PROTEIN-LIKE"/>
    <property type="match status" value="1"/>
</dbReference>